<organism evidence="3 4">
    <name type="scientific">Prymnesium parvum</name>
    <name type="common">Toxic golden alga</name>
    <dbReference type="NCBI Taxonomy" id="97485"/>
    <lineage>
        <taxon>Eukaryota</taxon>
        <taxon>Haptista</taxon>
        <taxon>Haptophyta</taxon>
        <taxon>Prymnesiophyceae</taxon>
        <taxon>Prymnesiales</taxon>
        <taxon>Prymnesiaceae</taxon>
        <taxon>Prymnesium</taxon>
    </lineage>
</organism>
<keyword evidence="2" id="KW-0472">Membrane</keyword>
<keyword evidence="2" id="KW-0812">Transmembrane</keyword>
<dbReference type="AlphaFoldDB" id="A0AB34J0M0"/>
<protein>
    <submittedName>
        <fullName evidence="3">Uncharacterized protein</fullName>
    </submittedName>
</protein>
<reference evidence="3 4" key="1">
    <citation type="journal article" date="2024" name="Science">
        <title>Giant polyketide synthase enzymes in the biosynthesis of giant marine polyether toxins.</title>
        <authorList>
            <person name="Fallon T.R."/>
            <person name="Shende V.V."/>
            <person name="Wierzbicki I.H."/>
            <person name="Pendleton A.L."/>
            <person name="Watervoot N.F."/>
            <person name="Auber R.P."/>
            <person name="Gonzalez D.J."/>
            <person name="Wisecaver J.H."/>
            <person name="Moore B.S."/>
        </authorList>
    </citation>
    <scope>NUCLEOTIDE SEQUENCE [LARGE SCALE GENOMIC DNA]</scope>
    <source>
        <strain evidence="3 4">12B1</strain>
    </source>
</reference>
<keyword evidence="4" id="KW-1185">Reference proteome</keyword>
<dbReference type="EMBL" id="JBGBPQ010000014">
    <property type="protein sequence ID" value="KAL1510912.1"/>
    <property type="molecule type" value="Genomic_DNA"/>
</dbReference>
<evidence type="ECO:0000313" key="4">
    <source>
        <dbReference type="Proteomes" id="UP001515480"/>
    </source>
</evidence>
<feature type="region of interest" description="Disordered" evidence="1">
    <location>
        <begin position="391"/>
        <end position="426"/>
    </location>
</feature>
<comment type="caution">
    <text evidence="3">The sequence shown here is derived from an EMBL/GenBank/DDBJ whole genome shotgun (WGS) entry which is preliminary data.</text>
</comment>
<keyword evidence="2" id="KW-1133">Transmembrane helix</keyword>
<feature type="transmembrane region" description="Helical" evidence="2">
    <location>
        <begin position="219"/>
        <end position="241"/>
    </location>
</feature>
<evidence type="ECO:0000256" key="2">
    <source>
        <dbReference type="SAM" id="Phobius"/>
    </source>
</evidence>
<feature type="transmembrane region" description="Helical" evidence="2">
    <location>
        <begin position="103"/>
        <end position="129"/>
    </location>
</feature>
<dbReference type="Proteomes" id="UP001515480">
    <property type="component" value="Unassembled WGS sequence"/>
</dbReference>
<evidence type="ECO:0000256" key="1">
    <source>
        <dbReference type="SAM" id="MobiDB-lite"/>
    </source>
</evidence>
<sequence>MLNHVLPSLITHHEPPLPASAAPPADAADLAALGSARAARRRAVGPALLPAIERLERGLERLESLEQALGDSMPPEPDWEELVREVDRFNVLAARGSTSRRAVVLYLLTTALIIAAILAGTQTVGILAWPETSSPTGVDDDRIAVVLDTARPERPWYPPHDANSPTGSLSDEGFLRMVALILCATVCITGLGMEVVLGEPLVKFLSSTQSHILWKGAQLAFSLFISVALFARSFSTLPFAVLGFWKMGFPETAGCFRRAFGAGKVNAFSVCAYLNGLGTTIHHTSGAYLICACTVELMPLDRRVLSMALPLVVQHLVVLLKYWSVPAYGLSEFCLEVWFEWEVFANLDALSVGAGYDMTTRGICLSMLVAHWFYWIAAVLNLPAFSSGKDSALPSEAQGEPTPSEGQPSCAPLSPSKRKPTRSLTPERWKLELNRRSASQSRLEQLEQMAADARFELRRGASRAEAAFQRTRVEAEAAYQARKASAEAVYQSRKASAKAAFMYGREQVAAKAEDARAVANAAEARASATVGAVRRRVREQASTMATSGAEALTKAAMLARATAVAAKEEATKAEARAAAAEYAAGMPCASREDSSGKWSPIPGGPPLAARRRVGGGAAGAGRHEEGGRSNSPPPGAVRSKLTVRRKPAATAGRGTRARPELVERPAGGGSASCSADNLEVPLARPVPAATASPVTPVSPVSPNQQSEA</sequence>
<feature type="transmembrane region" description="Helical" evidence="2">
    <location>
        <begin position="174"/>
        <end position="198"/>
    </location>
</feature>
<evidence type="ECO:0000313" key="3">
    <source>
        <dbReference type="EMBL" id="KAL1510912.1"/>
    </source>
</evidence>
<name>A0AB34J0M0_PRYPA</name>
<accession>A0AB34J0M0</accession>
<feature type="compositionally biased region" description="Low complexity" evidence="1">
    <location>
        <begin position="685"/>
        <end position="702"/>
    </location>
</feature>
<gene>
    <name evidence="3" type="ORF">AB1Y20_005741</name>
</gene>
<proteinExistence type="predicted"/>
<feature type="region of interest" description="Disordered" evidence="1">
    <location>
        <begin position="588"/>
        <end position="708"/>
    </location>
</feature>